<dbReference type="InterPro" id="IPR000866">
    <property type="entry name" value="AhpC/TSA"/>
</dbReference>
<dbReference type="NCBIfam" id="NF006960">
    <property type="entry name" value="PRK09437.1"/>
    <property type="match status" value="1"/>
</dbReference>
<keyword evidence="6" id="KW-0560">Oxidoreductase</keyword>
<evidence type="ECO:0000256" key="5">
    <source>
        <dbReference type="ARBA" id="ARBA00022862"/>
    </source>
</evidence>
<keyword evidence="8" id="KW-0676">Redox-active center</keyword>
<dbReference type="Pfam" id="PF00578">
    <property type="entry name" value="AhpC-TSA"/>
    <property type="match status" value="1"/>
</dbReference>
<dbReference type="Gene3D" id="3.40.30.10">
    <property type="entry name" value="Glutaredoxin"/>
    <property type="match status" value="1"/>
</dbReference>
<comment type="subunit">
    <text evidence="2">Monomer.</text>
</comment>
<evidence type="ECO:0000256" key="11">
    <source>
        <dbReference type="ARBA" id="ARBA00041373"/>
    </source>
</evidence>
<dbReference type="InterPro" id="IPR024706">
    <property type="entry name" value="Peroxiredoxin_AhpC-typ"/>
</dbReference>
<dbReference type="PANTHER" id="PTHR42801">
    <property type="entry name" value="THIOREDOXIN-DEPENDENT PEROXIDE REDUCTASE"/>
    <property type="match status" value="1"/>
</dbReference>
<gene>
    <name evidence="15" type="ORF">SAMN05444392_10991</name>
</gene>
<protein>
    <recommendedName>
        <fullName evidence="3">thioredoxin-dependent peroxiredoxin</fullName>
        <ecNumber evidence="3">1.11.1.24</ecNumber>
    </recommendedName>
    <alternativeName>
        <fullName evidence="11">Bacterioferritin comigratory protein</fullName>
    </alternativeName>
    <alternativeName>
        <fullName evidence="9">Thioredoxin peroxidase</fullName>
    </alternativeName>
</protein>
<organism evidence="15 16">
    <name type="scientific">Seinonella peptonophila</name>
    <dbReference type="NCBI Taxonomy" id="112248"/>
    <lineage>
        <taxon>Bacteria</taxon>
        <taxon>Bacillati</taxon>
        <taxon>Bacillota</taxon>
        <taxon>Bacilli</taxon>
        <taxon>Bacillales</taxon>
        <taxon>Thermoactinomycetaceae</taxon>
        <taxon>Seinonella</taxon>
    </lineage>
</organism>
<evidence type="ECO:0000256" key="7">
    <source>
        <dbReference type="ARBA" id="ARBA00023157"/>
    </source>
</evidence>
<dbReference type="STRING" id="112248.SAMN05444392_10991"/>
<evidence type="ECO:0000256" key="8">
    <source>
        <dbReference type="ARBA" id="ARBA00023284"/>
    </source>
</evidence>
<dbReference type="AlphaFoldDB" id="A0A1M4ZJ99"/>
<dbReference type="InterPro" id="IPR013766">
    <property type="entry name" value="Thioredoxin_domain"/>
</dbReference>
<evidence type="ECO:0000256" key="1">
    <source>
        <dbReference type="ARBA" id="ARBA00003330"/>
    </source>
</evidence>
<dbReference type="PIRSF" id="PIRSF000239">
    <property type="entry name" value="AHPC"/>
    <property type="match status" value="1"/>
</dbReference>
<name>A0A1M4ZJ99_9BACL</name>
<dbReference type="CDD" id="cd03017">
    <property type="entry name" value="PRX_BCP"/>
    <property type="match status" value="1"/>
</dbReference>
<dbReference type="EMBL" id="FQVL01000009">
    <property type="protein sequence ID" value="SHF18150.1"/>
    <property type="molecule type" value="Genomic_DNA"/>
</dbReference>
<proteinExistence type="inferred from homology"/>
<dbReference type="EC" id="1.11.1.24" evidence="3"/>
<evidence type="ECO:0000313" key="16">
    <source>
        <dbReference type="Proteomes" id="UP000184476"/>
    </source>
</evidence>
<dbReference type="FunFam" id="3.40.30.10:FF:000007">
    <property type="entry name" value="Thioredoxin-dependent thiol peroxidase"/>
    <property type="match status" value="1"/>
</dbReference>
<dbReference type="InterPro" id="IPR050924">
    <property type="entry name" value="Peroxiredoxin_BCP/PrxQ"/>
</dbReference>
<dbReference type="InterPro" id="IPR036249">
    <property type="entry name" value="Thioredoxin-like_sf"/>
</dbReference>
<sequence length="155" mass="17698">MVKIGSPAPDFTLPATTQQTIQLNQLRGSYVVLYFYPKDLTPGCTLEANDFRIHYDEFQQNHVEILGISRDSVTSHEKFVEKCQLPFALLSDEDGSVCNLYDVMKEKNMFGKKVMGIERSTFLIDPDGVIVKAYRKVKAKGHVEEILSFLKEYIK</sequence>
<dbReference type="PANTHER" id="PTHR42801:SF4">
    <property type="entry name" value="AHPC_TSA FAMILY PROTEIN"/>
    <property type="match status" value="1"/>
</dbReference>
<feature type="domain" description="Thioredoxin" evidence="14">
    <location>
        <begin position="2"/>
        <end position="155"/>
    </location>
</feature>
<evidence type="ECO:0000259" key="14">
    <source>
        <dbReference type="PROSITE" id="PS51352"/>
    </source>
</evidence>
<evidence type="ECO:0000256" key="2">
    <source>
        <dbReference type="ARBA" id="ARBA00011245"/>
    </source>
</evidence>
<comment type="similarity">
    <text evidence="10">Belongs to the peroxiredoxin family. BCP/PrxQ subfamily.</text>
</comment>
<keyword evidence="4" id="KW-0575">Peroxidase</keyword>
<dbReference type="Proteomes" id="UP000184476">
    <property type="component" value="Unassembled WGS sequence"/>
</dbReference>
<dbReference type="GO" id="GO:0008379">
    <property type="term" value="F:thioredoxin peroxidase activity"/>
    <property type="evidence" value="ECO:0007669"/>
    <property type="project" value="TreeGrafter"/>
</dbReference>
<evidence type="ECO:0000256" key="3">
    <source>
        <dbReference type="ARBA" id="ARBA00013017"/>
    </source>
</evidence>
<dbReference type="RefSeq" id="WP_073155764.1">
    <property type="nucleotide sequence ID" value="NZ_FQVL01000009.1"/>
</dbReference>
<evidence type="ECO:0000256" key="12">
    <source>
        <dbReference type="ARBA" id="ARBA00049091"/>
    </source>
</evidence>
<evidence type="ECO:0000256" key="13">
    <source>
        <dbReference type="PIRSR" id="PIRSR000239-1"/>
    </source>
</evidence>
<feature type="active site" description="Cysteine sulfenic acid (-SOH) intermediate; for peroxidase activity" evidence="13">
    <location>
        <position position="44"/>
    </location>
</feature>
<evidence type="ECO:0000256" key="6">
    <source>
        <dbReference type="ARBA" id="ARBA00023002"/>
    </source>
</evidence>
<dbReference type="GO" id="GO:0045454">
    <property type="term" value="P:cell redox homeostasis"/>
    <property type="evidence" value="ECO:0007669"/>
    <property type="project" value="TreeGrafter"/>
</dbReference>
<comment type="function">
    <text evidence="1">Thiol-specific peroxidase that catalyzes the reduction of hydrogen peroxide and organic hydroperoxides to water and alcohols, respectively. Plays a role in cell protection against oxidative stress by detoxifying peroxides and as sensor of hydrogen peroxide-mediated signaling events.</text>
</comment>
<dbReference type="SUPFAM" id="SSF52833">
    <property type="entry name" value="Thioredoxin-like"/>
    <property type="match status" value="1"/>
</dbReference>
<evidence type="ECO:0000256" key="10">
    <source>
        <dbReference type="ARBA" id="ARBA00038489"/>
    </source>
</evidence>
<dbReference type="PROSITE" id="PS51352">
    <property type="entry name" value="THIOREDOXIN_2"/>
    <property type="match status" value="1"/>
</dbReference>
<accession>A0A1M4ZJ99</accession>
<keyword evidence="16" id="KW-1185">Reference proteome</keyword>
<evidence type="ECO:0000256" key="9">
    <source>
        <dbReference type="ARBA" id="ARBA00032824"/>
    </source>
</evidence>
<keyword evidence="7" id="KW-1015">Disulfide bond</keyword>
<dbReference type="OrthoDB" id="9812811at2"/>
<comment type="catalytic activity">
    <reaction evidence="12">
        <text>a hydroperoxide + [thioredoxin]-dithiol = an alcohol + [thioredoxin]-disulfide + H2O</text>
        <dbReference type="Rhea" id="RHEA:62620"/>
        <dbReference type="Rhea" id="RHEA-COMP:10698"/>
        <dbReference type="Rhea" id="RHEA-COMP:10700"/>
        <dbReference type="ChEBI" id="CHEBI:15377"/>
        <dbReference type="ChEBI" id="CHEBI:29950"/>
        <dbReference type="ChEBI" id="CHEBI:30879"/>
        <dbReference type="ChEBI" id="CHEBI:35924"/>
        <dbReference type="ChEBI" id="CHEBI:50058"/>
        <dbReference type="EC" id="1.11.1.24"/>
    </reaction>
</comment>
<keyword evidence="5" id="KW-0049">Antioxidant</keyword>
<dbReference type="GO" id="GO:0005737">
    <property type="term" value="C:cytoplasm"/>
    <property type="evidence" value="ECO:0007669"/>
    <property type="project" value="TreeGrafter"/>
</dbReference>
<reference evidence="15 16" key="1">
    <citation type="submission" date="2016-11" db="EMBL/GenBank/DDBJ databases">
        <authorList>
            <person name="Jaros S."/>
            <person name="Januszkiewicz K."/>
            <person name="Wedrychowicz H."/>
        </authorList>
    </citation>
    <scope>NUCLEOTIDE SEQUENCE [LARGE SCALE GENOMIC DNA]</scope>
    <source>
        <strain evidence="15 16">DSM 44666</strain>
    </source>
</reference>
<evidence type="ECO:0000256" key="4">
    <source>
        <dbReference type="ARBA" id="ARBA00022559"/>
    </source>
</evidence>
<dbReference type="GO" id="GO:0034599">
    <property type="term" value="P:cellular response to oxidative stress"/>
    <property type="evidence" value="ECO:0007669"/>
    <property type="project" value="TreeGrafter"/>
</dbReference>
<evidence type="ECO:0000313" key="15">
    <source>
        <dbReference type="EMBL" id="SHF18150.1"/>
    </source>
</evidence>